<reference evidence="4 5" key="1">
    <citation type="submission" date="2014-01" db="EMBL/GenBank/DDBJ databases">
        <title>Roseivivax isoporae LMG 25204 Genome Sequencing.</title>
        <authorList>
            <person name="Lai Q."/>
            <person name="Li G."/>
            <person name="Shao Z."/>
        </authorList>
    </citation>
    <scope>NUCLEOTIDE SEQUENCE [LARGE SCALE GENOMIC DNA]</scope>
    <source>
        <strain evidence="4 5">LMG 25204</strain>
    </source>
</reference>
<evidence type="ECO:0000259" key="3">
    <source>
        <dbReference type="Pfam" id="PF06808"/>
    </source>
</evidence>
<dbReference type="NCBIfam" id="TIGR02123">
    <property type="entry name" value="TRAP_fused"/>
    <property type="match status" value="1"/>
</dbReference>
<keyword evidence="2" id="KW-0812">Transmembrane</keyword>
<evidence type="ECO:0000313" key="5">
    <source>
        <dbReference type="Proteomes" id="UP000023430"/>
    </source>
</evidence>
<comment type="subcellular location">
    <subcellularLocation>
        <location evidence="1">Cell inner membrane</location>
        <topology evidence="1">Multi-pass membrane protein</topology>
    </subcellularLocation>
</comment>
<name>X7FCH4_9RHOB</name>
<feature type="transmembrane region" description="Helical" evidence="2">
    <location>
        <begin position="58"/>
        <end position="76"/>
    </location>
</feature>
<feature type="domain" description="TRAP C4-dicarboxylate transport system permease DctM subunit" evidence="3">
    <location>
        <begin position="125"/>
        <end position="385"/>
    </location>
</feature>
<accession>X7FCH4</accession>
<keyword evidence="5" id="KW-1185">Reference proteome</keyword>
<feature type="transmembrane region" description="Helical" evidence="2">
    <location>
        <begin position="422"/>
        <end position="440"/>
    </location>
</feature>
<gene>
    <name evidence="4" type="ORF">RISW2_13030</name>
</gene>
<feature type="transmembrane region" description="Helical" evidence="2">
    <location>
        <begin position="461"/>
        <end position="484"/>
    </location>
</feature>
<dbReference type="Pfam" id="PF06808">
    <property type="entry name" value="DctM"/>
    <property type="match status" value="2"/>
</dbReference>
<organism evidence="4 5">
    <name type="scientific">Roseivivax isoporae LMG 25204</name>
    <dbReference type="NCBI Taxonomy" id="1449351"/>
    <lineage>
        <taxon>Bacteria</taxon>
        <taxon>Pseudomonadati</taxon>
        <taxon>Pseudomonadota</taxon>
        <taxon>Alphaproteobacteria</taxon>
        <taxon>Rhodobacterales</taxon>
        <taxon>Roseobacteraceae</taxon>
        <taxon>Roseivivax</taxon>
    </lineage>
</organism>
<keyword evidence="1" id="KW-1003">Cell membrane</keyword>
<dbReference type="PATRIC" id="fig|1449351.3.peg.644"/>
<keyword evidence="2" id="KW-0472">Membrane</keyword>
<feature type="transmembrane region" description="Helical" evidence="2">
    <location>
        <begin position="669"/>
        <end position="685"/>
    </location>
</feature>
<dbReference type="InterPro" id="IPR011853">
    <property type="entry name" value="TRAP_DctM-Dct_fused"/>
</dbReference>
<sequence>MTDAAAPPEPAETHGVSFPESRVGIVLFWIAVIFSLFQIATAAHLVDMPSQIVRALHVGFLMVLTFPLIAYARGAGAAMRSLAWALAAVGVAVAAYQWVEYRDLILRAGRPTGADIAVGVMALATVFAAGYAIMGIALPIISGLFLAYCLFGEYLPFPLNHRGYAFEQVIDHMAFGTEGIYGIPIYVSSTYIFLFILFGSFLERAGMIQLFTDVSMGLFGHRQGGAAKVSVVSSGLMGTISGSGVANVVTTGQFTIPLMKRFGYRAAFAGGVESTASMGGQIMPPVMGAVAFIMAETLDVPYVEVVKAAIVPALLYFASAFWIVHLEAGKHALRGLPRSELPSPLRAIRERWMLLVPLAVLVYLLFGGYTPLFAGTVGLGLTVLLILGGSIVLGLPSTILRTVFWIGLGLVTAAFLQYGTNVLFAAIAVLLLWCAASRGGRGTLGLIRDSLAEGARTALPVGVACALVGVIIGTMTLTGAANTFGQFIVSIGQQSLFLSLVLTMVTCIFLGMGIPTIPNYIITSSIAGPALLDLGVPLIVSHMFVFYFGILADLTPPVALACFAAAPIAKANGLRISFEAIKVAAAGFVIPFMAVYTPVLMLQPGGPLADAIGFWPAVAYVIAKTALSIALWGIAVIGWLGRPLGWPVRALAMVAAFTLVASLPVTDEIGFALAALTGGLIWVGSRRAARA</sequence>
<feature type="transmembrane region" description="Helical" evidence="2">
    <location>
        <begin position="546"/>
        <end position="568"/>
    </location>
</feature>
<keyword evidence="1" id="KW-0997">Cell inner membrane</keyword>
<dbReference type="GO" id="GO:0005886">
    <property type="term" value="C:plasma membrane"/>
    <property type="evidence" value="ECO:0007669"/>
    <property type="project" value="UniProtKB-SubCell"/>
</dbReference>
<protein>
    <submittedName>
        <fullName evidence="4">C4-dicarboxylate ABC transporter</fullName>
    </submittedName>
</protein>
<feature type="transmembrane region" description="Helical" evidence="2">
    <location>
        <begin position="348"/>
        <end position="366"/>
    </location>
</feature>
<feature type="transmembrane region" description="Helical" evidence="2">
    <location>
        <begin position="183"/>
        <end position="202"/>
    </location>
</feature>
<feature type="transmembrane region" description="Helical" evidence="2">
    <location>
        <begin position="521"/>
        <end position="540"/>
    </location>
</feature>
<feature type="transmembrane region" description="Helical" evidence="2">
    <location>
        <begin position="496"/>
        <end position="514"/>
    </location>
</feature>
<comment type="function">
    <text evidence="1">Part of the tripartite ATP-independent periplasmic (TRAP) transport system.</text>
</comment>
<feature type="transmembrane region" description="Helical" evidence="2">
    <location>
        <begin position="646"/>
        <end position="663"/>
    </location>
</feature>
<keyword evidence="2" id="KW-1133">Transmembrane helix</keyword>
<dbReference type="AlphaFoldDB" id="X7FCH4"/>
<feature type="transmembrane region" description="Helical" evidence="2">
    <location>
        <begin position="372"/>
        <end position="392"/>
    </location>
</feature>
<evidence type="ECO:0000256" key="1">
    <source>
        <dbReference type="RuleBase" id="RU369079"/>
    </source>
</evidence>
<evidence type="ECO:0000313" key="4">
    <source>
        <dbReference type="EMBL" id="ETX30582.1"/>
    </source>
</evidence>
<dbReference type="InterPro" id="IPR010656">
    <property type="entry name" value="DctM"/>
</dbReference>
<evidence type="ECO:0000256" key="2">
    <source>
        <dbReference type="SAM" id="Phobius"/>
    </source>
</evidence>
<feature type="domain" description="TRAP C4-dicarboxylate transport system permease DctM subunit" evidence="3">
    <location>
        <begin position="410"/>
        <end position="603"/>
    </location>
</feature>
<feature type="transmembrane region" description="Helical" evidence="2">
    <location>
        <begin position="309"/>
        <end position="328"/>
    </location>
</feature>
<dbReference type="EMBL" id="JAME01000003">
    <property type="protein sequence ID" value="ETX30582.1"/>
    <property type="molecule type" value="Genomic_DNA"/>
</dbReference>
<feature type="transmembrane region" description="Helical" evidence="2">
    <location>
        <begin position="82"/>
        <end position="99"/>
    </location>
</feature>
<dbReference type="RefSeq" id="WP_043766441.1">
    <property type="nucleotide sequence ID" value="NZ_JAME01000003.1"/>
</dbReference>
<feature type="transmembrane region" description="Helical" evidence="2">
    <location>
        <begin position="120"/>
        <end position="148"/>
    </location>
</feature>
<dbReference type="PANTHER" id="PTHR43849">
    <property type="entry name" value="BLL3936 PROTEIN"/>
    <property type="match status" value="1"/>
</dbReference>
<feature type="transmembrane region" description="Helical" evidence="2">
    <location>
        <begin position="614"/>
        <end position="639"/>
    </location>
</feature>
<feature type="transmembrane region" description="Helical" evidence="2">
    <location>
        <begin position="26"/>
        <end position="46"/>
    </location>
</feature>
<feature type="transmembrane region" description="Helical" evidence="2">
    <location>
        <begin position="580"/>
        <end position="602"/>
    </location>
</feature>
<dbReference type="eggNOG" id="COG4666">
    <property type="taxonomic scope" value="Bacteria"/>
</dbReference>
<dbReference type="GO" id="GO:0022857">
    <property type="term" value="F:transmembrane transporter activity"/>
    <property type="evidence" value="ECO:0007669"/>
    <property type="project" value="UniProtKB-UniRule"/>
</dbReference>
<dbReference type="Proteomes" id="UP000023430">
    <property type="component" value="Unassembled WGS sequence"/>
</dbReference>
<keyword evidence="1" id="KW-0813">Transport</keyword>
<dbReference type="PANTHER" id="PTHR43849:SF2">
    <property type="entry name" value="BLL3936 PROTEIN"/>
    <property type="match status" value="1"/>
</dbReference>
<comment type="caution">
    <text evidence="4">The sequence shown here is derived from an EMBL/GenBank/DDBJ whole genome shotgun (WGS) entry which is preliminary data.</text>
</comment>
<proteinExistence type="predicted"/>
<dbReference type="STRING" id="1449351.RISW2_13030"/>
<dbReference type="OrthoDB" id="9759894at2"/>